<feature type="compositionally biased region" description="Polar residues" evidence="1">
    <location>
        <begin position="127"/>
        <end position="139"/>
    </location>
</feature>
<feature type="region of interest" description="Disordered" evidence="1">
    <location>
        <begin position="127"/>
        <end position="275"/>
    </location>
</feature>
<evidence type="ECO:0000256" key="1">
    <source>
        <dbReference type="SAM" id="MobiDB-lite"/>
    </source>
</evidence>
<feature type="compositionally biased region" description="Polar residues" evidence="1">
    <location>
        <begin position="180"/>
        <end position="192"/>
    </location>
</feature>
<dbReference type="Proteomes" id="UP000815677">
    <property type="component" value="Unassembled WGS sequence"/>
</dbReference>
<proteinExistence type="predicted"/>
<evidence type="ECO:0000313" key="3">
    <source>
        <dbReference type="Proteomes" id="UP000815677"/>
    </source>
</evidence>
<name>A0ABQ0LFG3_MYCCL</name>
<reference evidence="2" key="1">
    <citation type="submission" date="2014-09" db="EMBL/GenBank/DDBJ databases">
        <title>Genome sequence of the luminous mushroom Mycena chlorophos for searching fungal bioluminescence genes.</title>
        <authorList>
            <person name="Tanaka Y."/>
            <person name="Kasuga D."/>
            <person name="Oba Y."/>
            <person name="Hase S."/>
            <person name="Sato K."/>
            <person name="Oba Y."/>
            <person name="Sakakibara Y."/>
        </authorList>
    </citation>
    <scope>NUCLEOTIDE SEQUENCE</scope>
</reference>
<sequence>MCVNSPPRALQDNYLQHIFDYLHCTPLFDEVDPGMVRLNLPSDTTITSIECNHLPGLGLGSEADDELKPGMIVRCALLLLREEVAITDETQNQERSWRMIWKLQATHLCRCYCSRLTSLGAEHDAATATSSDHIPSTGNPPADNQLANETPTTHPSVDNPVAGNTSAASTACNGHVGEHASTSAHSQPTATRLGSEVAAETDEDAMESASPARNSHASSVYSQQTRDDEEEDIFRRALQVNAFPEEDDLQEEDIDYMMSGVPPGDQDTMSTSSDE</sequence>
<feature type="compositionally biased region" description="Polar residues" evidence="1">
    <location>
        <begin position="145"/>
        <end position="172"/>
    </location>
</feature>
<organism evidence="2 3">
    <name type="scientific">Mycena chlorophos</name>
    <name type="common">Agaric fungus</name>
    <name type="synonym">Agaricus chlorophos</name>
    <dbReference type="NCBI Taxonomy" id="658473"/>
    <lineage>
        <taxon>Eukaryota</taxon>
        <taxon>Fungi</taxon>
        <taxon>Dikarya</taxon>
        <taxon>Basidiomycota</taxon>
        <taxon>Agaricomycotina</taxon>
        <taxon>Agaricomycetes</taxon>
        <taxon>Agaricomycetidae</taxon>
        <taxon>Agaricales</taxon>
        <taxon>Marasmiineae</taxon>
        <taxon>Mycenaceae</taxon>
        <taxon>Mycena</taxon>
    </lineage>
</organism>
<feature type="compositionally biased region" description="Polar residues" evidence="1">
    <location>
        <begin position="211"/>
        <end position="224"/>
    </location>
</feature>
<evidence type="ECO:0000313" key="2">
    <source>
        <dbReference type="EMBL" id="GAT49879.1"/>
    </source>
</evidence>
<protein>
    <submittedName>
        <fullName evidence="2">Uncharacterized protein</fullName>
    </submittedName>
</protein>
<gene>
    <name evidence="2" type="ORF">MCHLO_07164</name>
</gene>
<feature type="compositionally biased region" description="Acidic residues" evidence="1">
    <location>
        <begin position="244"/>
        <end position="255"/>
    </location>
</feature>
<keyword evidence="3" id="KW-1185">Reference proteome</keyword>
<dbReference type="EMBL" id="DF846005">
    <property type="protein sequence ID" value="GAT49879.1"/>
    <property type="molecule type" value="Genomic_DNA"/>
</dbReference>
<accession>A0ABQ0LFG3</accession>